<evidence type="ECO:0000313" key="6">
    <source>
        <dbReference type="EMBL" id="KPI85840.1"/>
    </source>
</evidence>
<dbReference type="InterPro" id="IPR050346">
    <property type="entry name" value="FMO-like"/>
</dbReference>
<evidence type="ECO:0000256" key="5">
    <source>
        <dbReference type="ARBA" id="ARBA00023002"/>
    </source>
</evidence>
<evidence type="ECO:0000256" key="1">
    <source>
        <dbReference type="ARBA" id="ARBA00009183"/>
    </source>
</evidence>
<dbReference type="Pfam" id="PF00743">
    <property type="entry name" value="FMO-like"/>
    <property type="match status" value="1"/>
</dbReference>
<protein>
    <submittedName>
        <fullName evidence="6">Uncharacterized protein</fullName>
    </submittedName>
</protein>
<evidence type="ECO:0000313" key="7">
    <source>
        <dbReference type="Proteomes" id="UP000038009"/>
    </source>
</evidence>
<dbReference type="InterPro" id="IPR000960">
    <property type="entry name" value="Flavin_mOase"/>
</dbReference>
<dbReference type="GO" id="GO:0004499">
    <property type="term" value="F:N,N-dimethylaniline monooxygenase activity"/>
    <property type="evidence" value="ECO:0007669"/>
    <property type="project" value="InterPro"/>
</dbReference>
<gene>
    <name evidence="6" type="ORF">ABL78_5094</name>
</gene>
<keyword evidence="4" id="KW-0521">NADP</keyword>
<dbReference type="Proteomes" id="UP000038009">
    <property type="component" value="Unassembled WGS sequence"/>
</dbReference>
<dbReference type="GO" id="GO:0050661">
    <property type="term" value="F:NADP binding"/>
    <property type="evidence" value="ECO:0007669"/>
    <property type="project" value="InterPro"/>
</dbReference>
<dbReference type="Gene3D" id="3.50.50.60">
    <property type="entry name" value="FAD/NAD(P)-binding domain"/>
    <property type="match status" value="3"/>
</dbReference>
<sequence length="567" mass="62684">MQSCAVIGCGPAGMAASTALRQSGLLVTCFDVAAAPGGIWGSNARDVFSSRGAVSPIYPSMRCVLPKELMCFSDVRFDFTVPQFPHHTAVQHYMLQYASQKGVRGLTRFNTKVESIRYDPVDCLWKLISVNVLSGDVMEWAFDKVCVCTGQTQEVRFPAGLREILEGYVREGGELHHAAHVKDFRFFRNKRVVVVGDGVSAYDYCMELKRMGAEVTHSTTVPGAAPATAVKEGAAVERGDSSHGGQSVPLPPWEDAAQQLDTNQRKEVPDLRVAVDAATRLATFVARLPWLRNDVHAANAVVRKWLRYRNTRVEFIPTVGLPMESDGRGIRFHDDPSRRQSTAEVVAEAKARAKHRGGTFSSAPVGVFMDAVDAVICATGYTRRYPFLHPDIRCVLEAEDQPLLTSSTPQDTVERKSGRGAASRHGLYLGTLWASEPSLAIVGHQKELLPPLLLFEAQSRFVAYAFTQRVTLPNNAAAMQDKETALVKENPPLEDLYSPNGLGLHSAVYFNVLQQELGVSSCDTYTSKIMRRQRWLLASTLVRIYHKLRSVAPLKRKQQHLLFSNKV</sequence>
<dbReference type="SUPFAM" id="SSF51905">
    <property type="entry name" value="FAD/NAD(P)-binding domain"/>
    <property type="match status" value="1"/>
</dbReference>
<comment type="similarity">
    <text evidence="1">Belongs to the FMO family.</text>
</comment>
<dbReference type="OrthoDB" id="66881at2759"/>
<evidence type="ECO:0000256" key="4">
    <source>
        <dbReference type="ARBA" id="ARBA00022857"/>
    </source>
</evidence>
<proteinExistence type="inferred from homology"/>
<name>A0A0N1IJM8_LEPSE</name>
<dbReference type="PANTHER" id="PTHR23023">
    <property type="entry name" value="DIMETHYLANILINE MONOOXYGENASE"/>
    <property type="match status" value="1"/>
</dbReference>
<dbReference type="OMA" id="VSAYDYC"/>
<keyword evidence="7" id="KW-1185">Reference proteome</keyword>
<keyword evidence="2" id="KW-0285">Flavoprotein</keyword>
<organism evidence="6 7">
    <name type="scientific">Leptomonas seymouri</name>
    <dbReference type="NCBI Taxonomy" id="5684"/>
    <lineage>
        <taxon>Eukaryota</taxon>
        <taxon>Discoba</taxon>
        <taxon>Euglenozoa</taxon>
        <taxon>Kinetoplastea</taxon>
        <taxon>Metakinetoplastina</taxon>
        <taxon>Trypanosomatida</taxon>
        <taxon>Trypanosomatidae</taxon>
        <taxon>Leishmaniinae</taxon>
        <taxon>Leptomonas</taxon>
    </lineage>
</organism>
<keyword evidence="3" id="KW-0274">FAD</keyword>
<dbReference type="VEuPathDB" id="TriTrypDB:Lsey_0162_0080"/>
<dbReference type="PRINTS" id="PR00370">
    <property type="entry name" value="FMOXYGENASE"/>
</dbReference>
<reference evidence="6 7" key="1">
    <citation type="journal article" date="2015" name="PLoS Pathog.">
        <title>Leptomonas seymouri: Adaptations to the Dixenous Life Cycle Analyzed by Genome Sequencing, Transcriptome Profiling and Co-infection with Leishmania donovani.</title>
        <authorList>
            <person name="Kraeva N."/>
            <person name="Butenko A."/>
            <person name="Hlavacova J."/>
            <person name="Kostygov A."/>
            <person name="Myskova J."/>
            <person name="Grybchuk D."/>
            <person name="Lestinova T."/>
            <person name="Votypka J."/>
            <person name="Volf P."/>
            <person name="Opperdoes F."/>
            <person name="Flegontov P."/>
            <person name="Lukes J."/>
            <person name="Yurchenko V."/>
        </authorList>
    </citation>
    <scope>NUCLEOTIDE SEQUENCE [LARGE SCALE GENOMIC DNA]</scope>
    <source>
        <strain evidence="6 7">ATCC 30220</strain>
    </source>
</reference>
<keyword evidence="5" id="KW-0560">Oxidoreductase</keyword>
<accession>A0A0N1IJM8</accession>
<dbReference type="AlphaFoldDB" id="A0A0N1IJM8"/>
<dbReference type="EMBL" id="LJSK01000162">
    <property type="protein sequence ID" value="KPI85840.1"/>
    <property type="molecule type" value="Genomic_DNA"/>
</dbReference>
<dbReference type="InterPro" id="IPR020946">
    <property type="entry name" value="Flavin_mOase-like"/>
</dbReference>
<evidence type="ECO:0000256" key="3">
    <source>
        <dbReference type="ARBA" id="ARBA00022827"/>
    </source>
</evidence>
<evidence type="ECO:0000256" key="2">
    <source>
        <dbReference type="ARBA" id="ARBA00022630"/>
    </source>
</evidence>
<dbReference type="GO" id="GO:0050660">
    <property type="term" value="F:flavin adenine dinucleotide binding"/>
    <property type="evidence" value="ECO:0007669"/>
    <property type="project" value="InterPro"/>
</dbReference>
<comment type="caution">
    <text evidence="6">The sequence shown here is derived from an EMBL/GenBank/DDBJ whole genome shotgun (WGS) entry which is preliminary data.</text>
</comment>
<dbReference type="InterPro" id="IPR036188">
    <property type="entry name" value="FAD/NAD-bd_sf"/>
</dbReference>